<feature type="transmembrane region" description="Helical" evidence="6">
    <location>
        <begin position="65"/>
        <end position="88"/>
    </location>
</feature>
<proteinExistence type="predicted"/>
<dbReference type="GO" id="GO:0006824">
    <property type="term" value="P:cobalt ion transport"/>
    <property type="evidence" value="ECO:0007669"/>
    <property type="project" value="InterPro"/>
</dbReference>
<dbReference type="KEGG" id="aacx:DEACI_2207"/>
<dbReference type="NCBIfam" id="TIGR02454">
    <property type="entry name" value="ECF_T_CbiQ"/>
    <property type="match status" value="1"/>
</dbReference>
<evidence type="ECO:0000256" key="2">
    <source>
        <dbReference type="ARBA" id="ARBA00022475"/>
    </source>
</evidence>
<evidence type="ECO:0000256" key="3">
    <source>
        <dbReference type="ARBA" id="ARBA00022692"/>
    </source>
</evidence>
<evidence type="ECO:0000256" key="1">
    <source>
        <dbReference type="ARBA" id="ARBA00004651"/>
    </source>
</evidence>
<feature type="transmembrane region" description="Helical" evidence="6">
    <location>
        <begin position="108"/>
        <end position="132"/>
    </location>
</feature>
<dbReference type="Proteomes" id="UP001071230">
    <property type="component" value="Unassembled WGS sequence"/>
</dbReference>
<accession>A0A8S0X5D6</accession>
<keyword evidence="5 6" id="KW-0472">Membrane</keyword>
<dbReference type="AlphaFoldDB" id="A0A8S0X5D6"/>
<protein>
    <submittedName>
        <fullName evidence="7">Cobalt ECF transporter T component CbiQ</fullName>
    </submittedName>
    <submittedName>
        <fullName evidence="8">Predicted cobalt transport system, permease subunit</fullName>
    </submittedName>
</protein>
<evidence type="ECO:0000313" key="9">
    <source>
        <dbReference type="Proteomes" id="UP001071230"/>
    </source>
</evidence>
<organism evidence="7">
    <name type="scientific">Acididesulfobacillus acetoxydans</name>
    <dbReference type="NCBI Taxonomy" id="1561005"/>
    <lineage>
        <taxon>Bacteria</taxon>
        <taxon>Bacillati</taxon>
        <taxon>Bacillota</taxon>
        <taxon>Clostridia</taxon>
        <taxon>Eubacteriales</taxon>
        <taxon>Peptococcaceae</taxon>
        <taxon>Acididesulfobacillus</taxon>
    </lineage>
</organism>
<name>A0A8S0X5D6_9FIRM</name>
<keyword evidence="4 6" id="KW-1133">Transmembrane helix</keyword>
<dbReference type="PANTHER" id="PTHR34857:SF2">
    <property type="entry name" value="SLL0384 PROTEIN"/>
    <property type="match status" value="1"/>
</dbReference>
<gene>
    <name evidence="8" type="ORF">DEACI_1482</name>
    <name evidence="7" type="ORF">DEACI_2207</name>
</gene>
<evidence type="ECO:0000313" key="8">
    <source>
        <dbReference type="EMBL" id="CEJ07027.1"/>
    </source>
</evidence>
<dbReference type="GO" id="GO:0043190">
    <property type="term" value="C:ATP-binding cassette (ABC) transporter complex"/>
    <property type="evidence" value="ECO:0007669"/>
    <property type="project" value="InterPro"/>
</dbReference>
<dbReference type="PANTHER" id="PTHR34857">
    <property type="entry name" value="SLL0384 PROTEIN"/>
    <property type="match status" value="1"/>
</dbReference>
<keyword evidence="9" id="KW-1185">Reference proteome</keyword>
<dbReference type="InterPro" id="IPR003339">
    <property type="entry name" value="ABC/ECF_trnsptr_transmembrane"/>
</dbReference>
<evidence type="ECO:0000256" key="4">
    <source>
        <dbReference type="ARBA" id="ARBA00022989"/>
    </source>
</evidence>
<dbReference type="Proteomes" id="UP000836597">
    <property type="component" value="Chromosome"/>
</dbReference>
<evidence type="ECO:0000313" key="7">
    <source>
        <dbReference type="EMBL" id="CAA7601540.1"/>
    </source>
</evidence>
<dbReference type="RefSeq" id="WP_240985057.1">
    <property type="nucleotide sequence ID" value="NZ_CDGJ01000037.1"/>
</dbReference>
<feature type="transmembrane region" description="Helical" evidence="6">
    <location>
        <begin position="26"/>
        <end position="53"/>
    </location>
</feature>
<dbReference type="EMBL" id="CDGJ01000037">
    <property type="protein sequence ID" value="CEJ07027.1"/>
    <property type="molecule type" value="Genomic_DNA"/>
</dbReference>
<dbReference type="InterPro" id="IPR012809">
    <property type="entry name" value="ECF_CbiQ"/>
</dbReference>
<dbReference type="CDD" id="cd16914">
    <property type="entry name" value="EcfT"/>
    <property type="match status" value="1"/>
</dbReference>
<sequence>MELAVLDKIAAADSPMHRWDGRVKTVLYLLAIIVATVLTRWYLVAGLWLMALASYRALNLPWRHLLLRLSLPFGIAWLVFLSLIFTNGSRVLLTVSLGPLVLTAYREGLALGFLILLRIMAAVTLASVLSLCTPMIEILETLRLCKVPNLMIDLAAMMYRYVFILAETGQSMRRAQVSRMGEGGSWRQQARDVGKVAGYVLTKSLDRSIRIYKAMLSRGYEENSKGADFFTAPIPAGDWQAGLLGGSLLVLLVGLNLAL</sequence>
<keyword evidence="2" id="KW-1003">Cell membrane</keyword>
<reference evidence="7" key="2">
    <citation type="submission" date="2020-01" db="EMBL/GenBank/DDBJ databases">
        <authorList>
            <person name="Hornung B."/>
        </authorList>
    </citation>
    <scope>NUCLEOTIDE SEQUENCE</scope>
    <source>
        <strain evidence="7">PacBioINE</strain>
    </source>
</reference>
<evidence type="ECO:0000256" key="6">
    <source>
        <dbReference type="SAM" id="Phobius"/>
    </source>
</evidence>
<dbReference type="InterPro" id="IPR051611">
    <property type="entry name" value="ECF_transporter_component"/>
</dbReference>
<reference evidence="8" key="1">
    <citation type="submission" date="2014-11" db="EMBL/GenBank/DDBJ databases">
        <authorList>
            <person name="Hornung B.V."/>
        </authorList>
    </citation>
    <scope>NUCLEOTIDE SEQUENCE</scope>
    <source>
        <strain evidence="8">INE</strain>
    </source>
</reference>
<dbReference type="Pfam" id="PF02361">
    <property type="entry name" value="CbiQ"/>
    <property type="match status" value="1"/>
</dbReference>
<keyword evidence="3 6" id="KW-0812">Transmembrane</keyword>
<evidence type="ECO:0000256" key="5">
    <source>
        <dbReference type="ARBA" id="ARBA00023136"/>
    </source>
</evidence>
<comment type="subcellular location">
    <subcellularLocation>
        <location evidence="1">Cell membrane</location>
        <topology evidence="1">Multi-pass membrane protein</topology>
    </subcellularLocation>
</comment>
<dbReference type="EMBL" id="LR746496">
    <property type="protein sequence ID" value="CAA7601540.1"/>
    <property type="molecule type" value="Genomic_DNA"/>
</dbReference>